<dbReference type="InterPro" id="IPR038969">
    <property type="entry name" value="FEN"/>
</dbReference>
<dbReference type="CDD" id="cd09898">
    <property type="entry name" value="H3TH_53EXO"/>
    <property type="match status" value="1"/>
</dbReference>
<dbReference type="InterPro" id="IPR002421">
    <property type="entry name" value="5-3_exonuclease"/>
</dbReference>
<dbReference type="InterPro" id="IPR008918">
    <property type="entry name" value="HhH2"/>
</dbReference>
<keyword evidence="1" id="KW-0540">Nuclease</keyword>
<keyword evidence="2" id="KW-0378">Hydrolase</keyword>
<dbReference type="SUPFAM" id="SSF47807">
    <property type="entry name" value="5' to 3' exonuclease, C-terminal subdomain"/>
    <property type="match status" value="1"/>
</dbReference>
<reference evidence="6" key="1">
    <citation type="journal article" date="2019" name="Nat. Commun.">
        <title>Expansion of phycobilisome linker gene families in mesophilic red algae.</title>
        <authorList>
            <person name="Lee J."/>
            <person name="Kim D."/>
            <person name="Bhattacharya D."/>
            <person name="Yoon H.S."/>
        </authorList>
    </citation>
    <scope>NUCLEOTIDE SEQUENCE [LARGE SCALE GENOMIC DNA]</scope>
    <source>
        <strain evidence="6">CCMP 1328</strain>
    </source>
</reference>
<dbReference type="FunFam" id="1.10.150.20:FF:000003">
    <property type="entry name" value="DNA polymerase I"/>
    <property type="match status" value="1"/>
</dbReference>
<evidence type="ECO:0000256" key="1">
    <source>
        <dbReference type="ARBA" id="ARBA00022722"/>
    </source>
</evidence>
<dbReference type="PANTHER" id="PTHR42646:SF2">
    <property type="entry name" value="5'-3' EXONUCLEASE FAMILY PROTEIN"/>
    <property type="match status" value="1"/>
</dbReference>
<evidence type="ECO:0000313" key="5">
    <source>
        <dbReference type="EMBL" id="KAA8495799.1"/>
    </source>
</evidence>
<dbReference type="GO" id="GO:0017108">
    <property type="term" value="F:5'-flap endonuclease activity"/>
    <property type="evidence" value="ECO:0007669"/>
    <property type="project" value="InterPro"/>
</dbReference>
<dbReference type="GO" id="GO:0003677">
    <property type="term" value="F:DNA binding"/>
    <property type="evidence" value="ECO:0007669"/>
    <property type="project" value="UniProtKB-KW"/>
</dbReference>
<dbReference type="EMBL" id="VRMN01000003">
    <property type="protein sequence ID" value="KAA8495799.1"/>
    <property type="molecule type" value="Genomic_DNA"/>
</dbReference>
<dbReference type="OrthoDB" id="275278at2759"/>
<dbReference type="Pfam" id="PF01367">
    <property type="entry name" value="5_3_exonuc"/>
    <property type="match status" value="1"/>
</dbReference>
<dbReference type="Proteomes" id="UP000324585">
    <property type="component" value="Unassembled WGS sequence"/>
</dbReference>
<dbReference type="Gene3D" id="3.40.50.1010">
    <property type="entry name" value="5'-nuclease"/>
    <property type="match status" value="1"/>
</dbReference>
<dbReference type="InterPro" id="IPR029060">
    <property type="entry name" value="PIN-like_dom_sf"/>
</dbReference>
<dbReference type="AlphaFoldDB" id="A0A5J4YW79"/>
<dbReference type="InterPro" id="IPR036279">
    <property type="entry name" value="5-3_exonuclease_C_sf"/>
</dbReference>
<dbReference type="SMART" id="SM00279">
    <property type="entry name" value="HhH2"/>
    <property type="match status" value="1"/>
</dbReference>
<accession>A0A5J4YW79</accession>
<organism evidence="5 6">
    <name type="scientific">Porphyridium purpureum</name>
    <name type="common">Red alga</name>
    <name type="synonym">Porphyridium cruentum</name>
    <dbReference type="NCBI Taxonomy" id="35688"/>
    <lineage>
        <taxon>Eukaryota</taxon>
        <taxon>Rhodophyta</taxon>
        <taxon>Bangiophyceae</taxon>
        <taxon>Porphyridiales</taxon>
        <taxon>Porphyridiaceae</taxon>
        <taxon>Porphyridium</taxon>
    </lineage>
</organism>
<keyword evidence="6" id="KW-1185">Reference proteome</keyword>
<evidence type="ECO:0000259" key="4">
    <source>
        <dbReference type="SMART" id="SM00475"/>
    </source>
</evidence>
<dbReference type="CDD" id="cd09859">
    <property type="entry name" value="PIN_53EXO"/>
    <property type="match status" value="1"/>
</dbReference>
<dbReference type="SMART" id="SM00475">
    <property type="entry name" value="53EXOc"/>
    <property type="match status" value="1"/>
</dbReference>
<dbReference type="Pfam" id="PF02739">
    <property type="entry name" value="5_3_exonuc_N"/>
    <property type="match status" value="1"/>
</dbReference>
<name>A0A5J4YW79_PORPP</name>
<dbReference type="InterPro" id="IPR020046">
    <property type="entry name" value="5-3_exonucl_a-hlix_arch_N"/>
</dbReference>
<evidence type="ECO:0000313" key="6">
    <source>
        <dbReference type="Proteomes" id="UP000324585"/>
    </source>
</evidence>
<sequence>MVRRSPQFVNGSFAWCVPAPLATDQSSGAVVSWDTDHRDVRARVLGPDRQKDLGWMRTRRLERTRSRRCRAGRLFMDVRERAANHEMYAPPTGSFYVLDGANLVYRCYHALARTMGERLDASGDDTQAVFGVVMQLTKLLREQVGHSPLALVLESTGSSSRTAMHPEYKGTRKETPQGVVSSFPYVEALFVACGFPVYKVDGFEGDDIIAELAVQAARAGQKAVIISGDKDFNQLLRQDSIEILKLTNKGCVPYEEADFRREYGDLRPSQFVDLLALMGDTADNIPGVSGIGPKTAQKLVLEYDSVEGIFDNIDNVRPLRTQNLLLAAGRERVILSKALVAFISDGLSNDAASRFKWGDAQLRRAPDIVAVDDIFSRLRIGRKKLDALCTLLRAAGTNTH</sequence>
<keyword evidence="3" id="KW-0238">DNA-binding</keyword>
<dbReference type="PANTHER" id="PTHR42646">
    <property type="entry name" value="FLAP ENDONUCLEASE XNI"/>
    <property type="match status" value="1"/>
</dbReference>
<proteinExistence type="predicted"/>
<feature type="domain" description="5'-3' exonuclease" evidence="4">
    <location>
        <begin position="93"/>
        <end position="356"/>
    </location>
</feature>
<dbReference type="GO" id="GO:0033567">
    <property type="term" value="P:DNA replication, Okazaki fragment processing"/>
    <property type="evidence" value="ECO:0007669"/>
    <property type="project" value="InterPro"/>
</dbReference>
<gene>
    <name evidence="5" type="ORF">FVE85_1954</name>
</gene>
<evidence type="ECO:0000256" key="2">
    <source>
        <dbReference type="ARBA" id="ARBA00022801"/>
    </source>
</evidence>
<dbReference type="GO" id="GO:0008409">
    <property type="term" value="F:5'-3' exonuclease activity"/>
    <property type="evidence" value="ECO:0007669"/>
    <property type="project" value="InterPro"/>
</dbReference>
<dbReference type="InterPro" id="IPR020045">
    <property type="entry name" value="DNA_polI_H3TH"/>
</dbReference>
<dbReference type="SUPFAM" id="SSF88723">
    <property type="entry name" value="PIN domain-like"/>
    <property type="match status" value="1"/>
</dbReference>
<evidence type="ECO:0000256" key="3">
    <source>
        <dbReference type="ARBA" id="ARBA00023125"/>
    </source>
</evidence>
<protein>
    <submittedName>
        <fullName evidence="5">DNA polymerase I</fullName>
    </submittedName>
</protein>
<dbReference type="Gene3D" id="1.10.150.20">
    <property type="entry name" value="5' to 3' exonuclease, C-terminal subdomain"/>
    <property type="match status" value="1"/>
</dbReference>
<comment type="caution">
    <text evidence="5">The sequence shown here is derived from an EMBL/GenBank/DDBJ whole genome shotgun (WGS) entry which is preliminary data.</text>
</comment>